<dbReference type="AlphaFoldDB" id="A0A0F4QPB7"/>
<accession>A0A0F4QPB7</accession>
<dbReference type="OrthoDB" id="9800283at2"/>
<dbReference type="Proteomes" id="UP000033452">
    <property type="component" value="Unassembled WGS sequence"/>
</dbReference>
<dbReference type="PATRIC" id="fig|43658.5.peg.2262"/>
<dbReference type="InterPro" id="IPR016155">
    <property type="entry name" value="Mopterin_synth/thiamin_S_b"/>
</dbReference>
<evidence type="ECO:0000313" key="1">
    <source>
        <dbReference type="EMBL" id="KJZ09179.1"/>
    </source>
</evidence>
<dbReference type="RefSeq" id="WP_046004961.1">
    <property type="nucleotide sequence ID" value="NZ_JXYA01000021.1"/>
</dbReference>
<dbReference type="Pfam" id="PF02597">
    <property type="entry name" value="ThiS"/>
    <property type="match status" value="1"/>
</dbReference>
<name>A0A0F4QPB7_9GAMM</name>
<proteinExistence type="predicted"/>
<reference evidence="1 2" key="1">
    <citation type="journal article" date="2015" name="BMC Genomics">
        <title>Genome mining reveals unlocked bioactive potential of marine Gram-negative bacteria.</title>
        <authorList>
            <person name="Machado H."/>
            <person name="Sonnenschein E.C."/>
            <person name="Melchiorsen J."/>
            <person name="Gram L."/>
        </authorList>
    </citation>
    <scope>NUCLEOTIDE SEQUENCE [LARGE SCALE GENOMIC DNA]</scope>
    <source>
        <strain evidence="1 2">S2471</strain>
    </source>
</reference>
<dbReference type="InterPro" id="IPR010035">
    <property type="entry name" value="Thi_S"/>
</dbReference>
<dbReference type="InterPro" id="IPR003749">
    <property type="entry name" value="ThiS/MoaD-like"/>
</dbReference>
<dbReference type="PANTHER" id="PTHR34472:SF1">
    <property type="entry name" value="SULFUR CARRIER PROTEIN THIS"/>
    <property type="match status" value="1"/>
</dbReference>
<comment type="caution">
    <text evidence="1">The sequence shown here is derived from an EMBL/GenBank/DDBJ whole genome shotgun (WGS) entry which is preliminary data.</text>
</comment>
<gene>
    <name evidence="1" type="ORF">TW77_10665</name>
</gene>
<dbReference type="CDD" id="cd00565">
    <property type="entry name" value="Ubl_ThiS"/>
    <property type="match status" value="1"/>
</dbReference>
<evidence type="ECO:0000313" key="2">
    <source>
        <dbReference type="Proteomes" id="UP000033452"/>
    </source>
</evidence>
<dbReference type="PANTHER" id="PTHR34472">
    <property type="entry name" value="SULFUR CARRIER PROTEIN THIS"/>
    <property type="match status" value="1"/>
</dbReference>
<keyword evidence="2" id="KW-1185">Reference proteome</keyword>
<dbReference type="NCBIfam" id="TIGR01683">
    <property type="entry name" value="thiS"/>
    <property type="match status" value="1"/>
</dbReference>
<protein>
    <submittedName>
        <fullName evidence="1">Thiamine biosynthesis protein ThiS</fullName>
    </submittedName>
</protein>
<dbReference type="SUPFAM" id="SSF54285">
    <property type="entry name" value="MoaD/ThiS"/>
    <property type="match status" value="1"/>
</dbReference>
<organism evidence="1 2">
    <name type="scientific">Pseudoalteromonas rubra</name>
    <dbReference type="NCBI Taxonomy" id="43658"/>
    <lineage>
        <taxon>Bacteria</taxon>
        <taxon>Pseudomonadati</taxon>
        <taxon>Pseudomonadota</taxon>
        <taxon>Gammaproteobacteria</taxon>
        <taxon>Alteromonadales</taxon>
        <taxon>Pseudoalteromonadaceae</taxon>
        <taxon>Pseudoalteromonas</taxon>
    </lineage>
</organism>
<dbReference type="Gene3D" id="3.10.20.30">
    <property type="match status" value="1"/>
</dbReference>
<dbReference type="EMBL" id="JXYA01000021">
    <property type="protein sequence ID" value="KJZ09179.1"/>
    <property type="molecule type" value="Genomic_DNA"/>
</dbReference>
<sequence length="65" mass="6882">MNISYNGQALTLSQPQSLLEVIEAQGAKAPFAVALNGLFVPRSTLAEQRLQEGDSIELLSPIQGG</sequence>
<dbReference type="InterPro" id="IPR012675">
    <property type="entry name" value="Beta-grasp_dom_sf"/>
</dbReference>